<evidence type="ECO:0008006" key="11">
    <source>
        <dbReference type="Google" id="ProtNLM"/>
    </source>
</evidence>
<organism evidence="9 10">
    <name type="scientific">Pythium insidiosum</name>
    <name type="common">Pythiosis disease agent</name>
    <dbReference type="NCBI Taxonomy" id="114742"/>
    <lineage>
        <taxon>Eukaryota</taxon>
        <taxon>Sar</taxon>
        <taxon>Stramenopiles</taxon>
        <taxon>Oomycota</taxon>
        <taxon>Peronosporomycetes</taxon>
        <taxon>Pythiales</taxon>
        <taxon>Pythiaceae</taxon>
        <taxon>Pythium</taxon>
    </lineage>
</organism>
<accession>A0AAD5MJP3</accession>
<protein>
    <recommendedName>
        <fullName evidence="11">Integrator complex subunit 3</fullName>
    </recommendedName>
</protein>
<dbReference type="InterPro" id="IPR045334">
    <property type="entry name" value="INTS3"/>
</dbReference>
<dbReference type="Pfam" id="PF24566">
    <property type="entry name" value="HEAT_Ints3_C"/>
    <property type="match status" value="1"/>
</dbReference>
<gene>
    <name evidence="9" type="ORF">P43SY_002625</name>
</gene>
<dbReference type="InterPro" id="IPR019333">
    <property type="entry name" value="INTS3_N"/>
</dbReference>
<evidence type="ECO:0000259" key="7">
    <source>
        <dbReference type="Pfam" id="PF10189"/>
    </source>
</evidence>
<dbReference type="Proteomes" id="UP001209570">
    <property type="component" value="Unassembled WGS sequence"/>
</dbReference>
<feature type="compositionally biased region" description="Pro residues" evidence="6">
    <location>
        <begin position="1"/>
        <end position="14"/>
    </location>
</feature>
<feature type="compositionally biased region" description="Polar residues" evidence="6">
    <location>
        <begin position="73"/>
        <end position="83"/>
    </location>
</feature>
<evidence type="ECO:0000313" key="9">
    <source>
        <dbReference type="EMBL" id="KAJ0410293.1"/>
    </source>
</evidence>
<proteinExistence type="inferred from homology"/>
<dbReference type="PANTHER" id="PTHR13587">
    <property type="entry name" value="INTEGRATOR COMPLEX SUBUNIT 3"/>
    <property type="match status" value="1"/>
</dbReference>
<name>A0AAD5MJP3_PYTIN</name>
<evidence type="ECO:0000256" key="4">
    <source>
        <dbReference type="ARBA" id="ARBA00022490"/>
    </source>
</evidence>
<dbReference type="AlphaFoldDB" id="A0AAD5MJP3"/>
<dbReference type="InterPro" id="IPR056518">
    <property type="entry name" value="HEAT_Ints3_C"/>
</dbReference>
<feature type="domain" description="Integrator complex subunit 3 N-terminal" evidence="7">
    <location>
        <begin position="212"/>
        <end position="427"/>
    </location>
</feature>
<evidence type="ECO:0000256" key="6">
    <source>
        <dbReference type="SAM" id="MobiDB-lite"/>
    </source>
</evidence>
<keyword evidence="4" id="KW-0963">Cytoplasm</keyword>
<feature type="compositionally biased region" description="Low complexity" evidence="6">
    <location>
        <begin position="858"/>
        <end position="875"/>
    </location>
</feature>
<feature type="region of interest" description="Disordered" evidence="6">
    <location>
        <begin position="858"/>
        <end position="890"/>
    </location>
</feature>
<evidence type="ECO:0000256" key="5">
    <source>
        <dbReference type="ARBA" id="ARBA00023242"/>
    </source>
</evidence>
<comment type="caution">
    <text evidence="9">The sequence shown here is derived from an EMBL/GenBank/DDBJ whole genome shotgun (WGS) entry which is preliminary data.</text>
</comment>
<sequence length="890" mass="97089">MDLPPPPPPPPPAPASSAGHGKDAEQDDAVSSGLPPPPPSAAADSSSSAPPPPPPPPPSSTPPPPPPPTTPSKVSAANASAPTSPGHGAPVPASKLVSHLPLDAPDDLDRKWYAHFYHMQKALQGLDEAAALSLLKPPQAGAAPPSLPFQPDIALLYAIITEPSLAKQYLRYLTAVAAMDNYKNVTGWLQKLIDQKFVKLLGSCRSQLLWLIPGMNALWKQLRSVRDDADSDLSVYSVARLMGIPTPPKYLAYRLTPKMEECLVFMMERVQLGYVTRYQKWFASQFLSSPGSDALVPDLVRYVCAVFHPSNQILSSKITPRYHILGWLYLLCKSPTVLARVQLAMFFDYLYFKPSDNIMNVEPAMLLMVKSLKSHPQMTLAMIQFLVFAVEKFASSPTNKQHMHKGVSTAFTMLLKLGVVQSIHTIEVPPSLLVLGHEDFKSFQEMMPEPCTRPTEGFLESLNDILISWIRQDNAQELAPGLGSFLYASLERMVVSSKISMSDVPKATCASVFDSMLDQVLSEQQELFIPFLQAMHGKDISIGFRLLAFCCSRHDGKSVEATLSPYVAFVEAIGGNLAQSVLKDLSLSQHIDDARAHATALLGKGENTQAPVKDEVGAVDAAVLYILPYLFRNLDHPSLGHLQSRGDALIQLFISLLTPATFQTIAARIMLHEFSVVKSRLASILVSSLSWSSWEQYVIWDIVIVEIQSTNLPSAVKNVMAAARKVLACIQPDEHVESMNGLLKCLVQFSPDASMLQTTFKLSGAFDDFALAVLSNWIDRCPEVVKNYMLVILQTGNESTKDVNEILQKLEQLQSRRGSHTLSILKDDVILSALRKIVQSHAFPTISSFLVTSPLAAPASSPASLASSSSSSPSSGLDPPLKKQRLLGDN</sequence>
<dbReference type="GO" id="GO:0005634">
    <property type="term" value="C:nucleus"/>
    <property type="evidence" value="ECO:0007669"/>
    <property type="project" value="UniProtKB-SubCell"/>
</dbReference>
<dbReference type="EMBL" id="JAKCXM010000001">
    <property type="protein sequence ID" value="KAJ0410293.1"/>
    <property type="molecule type" value="Genomic_DNA"/>
</dbReference>
<dbReference type="Pfam" id="PF10189">
    <property type="entry name" value="Ints3_N"/>
    <property type="match status" value="1"/>
</dbReference>
<dbReference type="SUPFAM" id="SSF101447">
    <property type="entry name" value="Formin homology 2 domain (FH2 domain)"/>
    <property type="match status" value="1"/>
</dbReference>
<evidence type="ECO:0000256" key="2">
    <source>
        <dbReference type="ARBA" id="ARBA00004496"/>
    </source>
</evidence>
<evidence type="ECO:0000256" key="3">
    <source>
        <dbReference type="ARBA" id="ARBA00006130"/>
    </source>
</evidence>
<reference evidence="9" key="1">
    <citation type="submission" date="2021-12" db="EMBL/GenBank/DDBJ databases">
        <title>Prjna785345.</title>
        <authorList>
            <person name="Rujirawat T."/>
            <person name="Krajaejun T."/>
        </authorList>
    </citation>
    <scope>NUCLEOTIDE SEQUENCE</scope>
    <source>
        <strain evidence="9">Pi057C3</strain>
    </source>
</reference>
<dbReference type="PANTHER" id="PTHR13587:SF7">
    <property type="entry name" value="INTEGRATOR COMPLEX SUBUNIT 3"/>
    <property type="match status" value="1"/>
</dbReference>
<evidence type="ECO:0000256" key="1">
    <source>
        <dbReference type="ARBA" id="ARBA00004123"/>
    </source>
</evidence>
<feature type="compositionally biased region" description="Pro residues" evidence="6">
    <location>
        <begin position="49"/>
        <end position="70"/>
    </location>
</feature>
<comment type="similarity">
    <text evidence="3">Belongs to the Integrator subunit 3 family.</text>
</comment>
<comment type="subcellular location">
    <subcellularLocation>
        <location evidence="2">Cytoplasm</location>
    </subcellularLocation>
    <subcellularLocation>
        <location evidence="1">Nucleus</location>
    </subcellularLocation>
</comment>
<keyword evidence="10" id="KW-1185">Reference proteome</keyword>
<evidence type="ECO:0000259" key="8">
    <source>
        <dbReference type="Pfam" id="PF24566"/>
    </source>
</evidence>
<feature type="domain" description="Ints3-like C-terminal" evidence="8">
    <location>
        <begin position="623"/>
        <end position="837"/>
    </location>
</feature>
<keyword evidence="5" id="KW-0539">Nucleus</keyword>
<evidence type="ECO:0000313" key="10">
    <source>
        <dbReference type="Proteomes" id="UP001209570"/>
    </source>
</evidence>
<feature type="region of interest" description="Disordered" evidence="6">
    <location>
        <begin position="1"/>
        <end position="94"/>
    </location>
</feature>
<dbReference type="GO" id="GO:0005737">
    <property type="term" value="C:cytoplasm"/>
    <property type="evidence" value="ECO:0007669"/>
    <property type="project" value="UniProtKB-SubCell"/>
</dbReference>